<dbReference type="HOGENOM" id="CLU_004317_1_0_10"/>
<dbReference type="Pfam" id="PF07660">
    <property type="entry name" value="STN"/>
    <property type="match status" value="1"/>
</dbReference>
<organism evidence="8 9">
    <name type="scientific">Bacteroides fluxus YIT 12057</name>
    <dbReference type="NCBI Taxonomy" id="763034"/>
    <lineage>
        <taxon>Bacteria</taxon>
        <taxon>Pseudomonadati</taxon>
        <taxon>Bacteroidota</taxon>
        <taxon>Bacteroidia</taxon>
        <taxon>Bacteroidales</taxon>
        <taxon>Bacteroidaceae</taxon>
        <taxon>Bacteroides</taxon>
    </lineage>
</organism>
<evidence type="ECO:0000256" key="5">
    <source>
        <dbReference type="SAM" id="SignalP"/>
    </source>
</evidence>
<evidence type="ECO:0000256" key="3">
    <source>
        <dbReference type="ARBA" id="ARBA00023237"/>
    </source>
</evidence>
<dbReference type="InterPro" id="IPR039426">
    <property type="entry name" value="TonB-dep_rcpt-like"/>
</dbReference>
<dbReference type="NCBIfam" id="TIGR04056">
    <property type="entry name" value="OMP_RagA_SusC"/>
    <property type="match status" value="1"/>
</dbReference>
<evidence type="ECO:0000259" key="7">
    <source>
        <dbReference type="Pfam" id="PF07715"/>
    </source>
</evidence>
<dbReference type="STRING" id="763034.HMPREF9446_02937"/>
<dbReference type="Gene3D" id="2.60.40.1120">
    <property type="entry name" value="Carboxypeptidase-like, regulatory domain"/>
    <property type="match status" value="1"/>
</dbReference>
<evidence type="ECO:0000313" key="8">
    <source>
        <dbReference type="EMBL" id="EGF52585.1"/>
    </source>
</evidence>
<keyword evidence="1 4" id="KW-0813">Transport</keyword>
<dbReference type="Pfam" id="PF13715">
    <property type="entry name" value="CarbopepD_reg_2"/>
    <property type="match status" value="1"/>
</dbReference>
<keyword evidence="4" id="KW-1134">Transmembrane beta strand</keyword>
<feature type="domain" description="TonB-dependent receptor plug" evidence="7">
    <location>
        <begin position="208"/>
        <end position="314"/>
    </location>
</feature>
<keyword evidence="8" id="KW-0675">Receptor</keyword>
<proteinExistence type="inferred from homology"/>
<feature type="chain" id="PRO_5003305887" evidence="5">
    <location>
        <begin position="27"/>
        <end position="1123"/>
    </location>
</feature>
<dbReference type="Pfam" id="PF07715">
    <property type="entry name" value="Plug"/>
    <property type="match status" value="1"/>
</dbReference>
<accession>F3PW07</accession>
<reference evidence="8 9" key="1">
    <citation type="submission" date="2011-02" db="EMBL/GenBank/DDBJ databases">
        <authorList>
            <person name="Weinstock G."/>
            <person name="Sodergren E."/>
            <person name="Clifton S."/>
            <person name="Fulton L."/>
            <person name="Fulton B."/>
            <person name="Courtney L."/>
            <person name="Fronick C."/>
            <person name="Harrison M."/>
            <person name="Strong C."/>
            <person name="Farmer C."/>
            <person name="Delahaunty K."/>
            <person name="Markovic C."/>
            <person name="Hall O."/>
            <person name="Minx P."/>
            <person name="Tomlinson C."/>
            <person name="Mitreva M."/>
            <person name="Hou S."/>
            <person name="Chen J."/>
            <person name="Wollam A."/>
            <person name="Pepin K.H."/>
            <person name="Johnson M."/>
            <person name="Bhonagiri V."/>
            <person name="Zhang X."/>
            <person name="Suruliraj S."/>
            <person name="Warren W."/>
            <person name="Chinwalla A."/>
            <person name="Mardis E.R."/>
            <person name="Wilson R.K."/>
        </authorList>
    </citation>
    <scope>NUCLEOTIDE SEQUENCE [LARGE SCALE GENOMIC DNA]</scope>
    <source>
        <strain evidence="8 9">YIT 12057</strain>
    </source>
</reference>
<dbReference type="NCBIfam" id="TIGR04057">
    <property type="entry name" value="SusC_RagA_signa"/>
    <property type="match status" value="1"/>
</dbReference>
<feature type="signal peptide" evidence="5">
    <location>
        <begin position="1"/>
        <end position="26"/>
    </location>
</feature>
<dbReference type="InterPro" id="IPR023996">
    <property type="entry name" value="TonB-dep_OMP_SusC/RagA"/>
</dbReference>
<keyword evidence="9" id="KW-1185">Reference proteome</keyword>
<dbReference type="FunFam" id="2.170.130.10:FF:000003">
    <property type="entry name" value="SusC/RagA family TonB-linked outer membrane protein"/>
    <property type="match status" value="1"/>
</dbReference>
<gene>
    <name evidence="8" type="ORF">HMPREF9446_02937</name>
</gene>
<keyword evidence="4" id="KW-0812">Transmembrane</keyword>
<name>F3PW07_9BACE</name>
<dbReference type="InterPro" id="IPR037066">
    <property type="entry name" value="Plug_dom_sf"/>
</dbReference>
<dbReference type="InterPro" id="IPR008969">
    <property type="entry name" value="CarboxyPept-like_regulatory"/>
</dbReference>
<dbReference type="Proteomes" id="UP000003416">
    <property type="component" value="Unassembled WGS sequence"/>
</dbReference>
<dbReference type="AlphaFoldDB" id="F3PW07"/>
<dbReference type="GO" id="GO:0009279">
    <property type="term" value="C:cell outer membrane"/>
    <property type="evidence" value="ECO:0007669"/>
    <property type="project" value="UniProtKB-SubCell"/>
</dbReference>
<protein>
    <submittedName>
        <fullName evidence="8">TonB-dependent receptor plug domain protein</fullName>
    </submittedName>
</protein>
<comment type="similarity">
    <text evidence="4">Belongs to the TonB-dependent receptor family.</text>
</comment>
<keyword evidence="5" id="KW-0732">Signal</keyword>
<dbReference type="GeneID" id="86050377"/>
<feature type="domain" description="Secretin/TonB short N-terminal" evidence="6">
    <location>
        <begin position="53"/>
        <end position="100"/>
    </location>
</feature>
<evidence type="ECO:0000259" key="6">
    <source>
        <dbReference type="Pfam" id="PF07660"/>
    </source>
</evidence>
<evidence type="ECO:0000256" key="4">
    <source>
        <dbReference type="PROSITE-ProRule" id="PRU01360"/>
    </source>
</evidence>
<dbReference type="InterPro" id="IPR012910">
    <property type="entry name" value="Plug_dom"/>
</dbReference>
<keyword evidence="3 4" id="KW-0998">Cell outer membrane</keyword>
<dbReference type="eggNOG" id="COG4206">
    <property type="taxonomic scope" value="Bacteria"/>
</dbReference>
<dbReference type="RefSeq" id="WP_009126165.1">
    <property type="nucleotide sequence ID" value="NZ_GL882687.1"/>
</dbReference>
<comment type="subcellular location">
    <subcellularLocation>
        <location evidence="4">Cell outer membrane</location>
        <topology evidence="4">Multi-pass membrane protein</topology>
    </subcellularLocation>
</comment>
<dbReference type="PROSITE" id="PS52016">
    <property type="entry name" value="TONB_DEPENDENT_REC_3"/>
    <property type="match status" value="1"/>
</dbReference>
<comment type="caution">
    <text evidence="8">The sequence shown here is derived from an EMBL/GenBank/DDBJ whole genome shotgun (WGS) entry which is preliminary data.</text>
</comment>
<dbReference type="EMBL" id="AFBN01000094">
    <property type="protein sequence ID" value="EGF52585.1"/>
    <property type="molecule type" value="Genomic_DNA"/>
</dbReference>
<dbReference type="SUPFAM" id="SSF49464">
    <property type="entry name" value="Carboxypeptidase regulatory domain-like"/>
    <property type="match status" value="1"/>
</dbReference>
<dbReference type="Gene3D" id="2.170.130.10">
    <property type="entry name" value="TonB-dependent receptor, plug domain"/>
    <property type="match status" value="1"/>
</dbReference>
<dbReference type="SUPFAM" id="SSF56935">
    <property type="entry name" value="Porins"/>
    <property type="match status" value="1"/>
</dbReference>
<evidence type="ECO:0000256" key="2">
    <source>
        <dbReference type="ARBA" id="ARBA00023136"/>
    </source>
</evidence>
<sequence length="1123" mass="124221">MKNSYLRQWYLICTLTLLLFPTSISAAQDIISIQGKALSMEQIIKMIESKSSYTFFFKSDLVNNLKKQDINCEGTISEVLDNVLKGTGISYVLKEKEIILKNDKLSVPSTQQAKKRVITGTVIGSDVKEPVIGASIWLRNSSTGTVTDIDGKFSITVEGVGGVLEFSYIGYKKKEIAIGSSNVINVTLDPDTEVLDEVVVVGYGHQKKESVVGAISTIDASKLRVPGSSISNVLAGQLAGIVAMTRSGEPGKSGAADFYIRGVSSFKGNSKPLVLVDGIERELDLVDTDDIASFSILKDASASAVYGVRGANGVILITTKKGSEGKPKIAARAEYGITQPTKLPKFANSAEWAELYNEASGTKYYSDEVIEKYKNGTDPDLYPNVDWLDALYNDMASNQRVNLSVTGGGDICKYYVSGSFYNESSIFKNAGDRYDYNSSIHYYKYNFRANMDFSLTKSTVLNINMANIYEKSFSPGNDKNQIWEYTFNTSPNAFPVEYSDGTISAPSAASGFNPWNLLVHSGYREQFWNSSQALVGLTQDMGKLWEPLKGLTANAKFSWDAYNTTTQIRQKTPTQYHASGRDENGNLIFGNPIYSGNNELGYEKQTDGTMTTYLEASLNYNRLFAEKHRVGALFLYNHKIHNRTQDGDKFKSLPYKNQGIAGRLTYAFKDTYFAEVNVGYNGSENFARGHRFGFFPAVAVGWMVSNEKWFQPLTKVVDMLKLKASHGIVGNDDIGGTRRWMYQSTIVGVNQQAPQSWNYGVSGGEGGYGIRMGDVENLNVSWEEAKKTNVGVEFSLFNKVRVQADYFHEKRTGIFLERAGLPAIVGLSKVPYTNIGETLNQGFDGTLEYSQKVGEVFLTARGNFTYTHNELLNNDEPDWAYKYQNRIGKPFGSGGSLQPFGLVAMGLFKNQEEIDNSPQQTFGEYRVGDIKYQDINGDGKIDSQDQVAIGYTNLPEIMYGFGATAEWKGWDINVFFQGVARTSFFLGGTPMTPFSSGNLERSAINADIYSHVWKSTNTPEANAAAIYPRLSTSGGPGSSNNGQRSTWNMRDGSFMRLKNFELGYTIPKKVLDKTFVNSFRVYLSGNNLLTFSKFKLWDPEKGNASGEGYPPSRVIMIGFNASL</sequence>
<dbReference type="InterPro" id="IPR023997">
    <property type="entry name" value="TonB-dep_OMP_SusC/RagA_CS"/>
</dbReference>
<keyword evidence="2 4" id="KW-0472">Membrane</keyword>
<evidence type="ECO:0000313" key="9">
    <source>
        <dbReference type="Proteomes" id="UP000003416"/>
    </source>
</evidence>
<dbReference type="InterPro" id="IPR011662">
    <property type="entry name" value="Secretin/TonB_short_N"/>
</dbReference>
<evidence type="ECO:0000256" key="1">
    <source>
        <dbReference type="ARBA" id="ARBA00022448"/>
    </source>
</evidence>